<dbReference type="PROSITE" id="PS51012">
    <property type="entry name" value="ABC_TM2"/>
    <property type="match status" value="1"/>
</dbReference>
<sequence length="381" mass="42169">MKKVWALCWLELKQILIRPQSYILMFGMPIIFTLIFGGLLGGSGNAKVNISLVDKDGSVLSSKYYEEIKKSDLISIEKVTYEEGKQRIENKKSSGIIIIPKDFQKSMLDRKVENIQFQASADFTGGTSVEQVLASALKKMEIEVSAARDFEKKSNTSWETMYETIYTKVDPVSIQKESILHDDQKLNNVTGRAAGFSILFVMIVMLSATGTILKARQLGVWSRLLGAPVSKVQILAGYILSFFLIGWIQFGVLMILTHSLFDVQWGNLLGVITLVSVLLLAVIGLALLLASIVKTTEQQSALGNIVVISTCMISGLYWPIEIEPAWMQVAANFVPQTWAMRGFTELIVRGGTLADIGGYIGILSLFAGVFFVIGLTRIRYD</sequence>
<reference evidence="10 11" key="1">
    <citation type="submission" date="2016-06" db="EMBL/GenBank/DDBJ databases">
        <title>First insights into the genetic diversity and population structure of in the Bacillus cereus group bacteria from diverse marine environments.</title>
        <authorList>
            <person name="Liu Y."/>
            <person name="Lai Q."/>
            <person name="Shao Z."/>
        </authorList>
    </citation>
    <scope>NUCLEOTIDE SEQUENCE [LARGE SCALE GENOMIC DNA]</scope>
    <source>
        <strain evidence="10 11">NH24A2</strain>
    </source>
</reference>
<dbReference type="InterPro" id="IPR047817">
    <property type="entry name" value="ABC2_TM_bact-type"/>
</dbReference>
<evidence type="ECO:0000256" key="3">
    <source>
        <dbReference type="ARBA" id="ARBA00022448"/>
    </source>
</evidence>
<proteinExistence type="inferred from homology"/>
<dbReference type="PANTHER" id="PTHR30294:SF45">
    <property type="entry name" value="LINEARMYCIN RESISTANCE PERMEASE PROTEIN LNRN"/>
    <property type="match status" value="1"/>
</dbReference>
<evidence type="ECO:0000259" key="9">
    <source>
        <dbReference type="PROSITE" id="PS51012"/>
    </source>
</evidence>
<keyword evidence="5 8" id="KW-0812">Transmembrane</keyword>
<dbReference type="GO" id="GO:0005524">
    <property type="term" value="F:ATP binding"/>
    <property type="evidence" value="ECO:0007669"/>
    <property type="project" value="UniProtKB-KW"/>
</dbReference>
<organism evidence="10 11">
    <name type="scientific">Bacillus paramycoides</name>
    <dbReference type="NCBI Taxonomy" id="2026194"/>
    <lineage>
        <taxon>Bacteria</taxon>
        <taxon>Bacillati</taxon>
        <taxon>Bacillota</taxon>
        <taxon>Bacilli</taxon>
        <taxon>Bacillales</taxon>
        <taxon>Bacillaceae</taxon>
        <taxon>Bacillus</taxon>
        <taxon>Bacillus cereus group</taxon>
    </lineage>
</organism>
<protein>
    <submittedName>
        <fullName evidence="10">ABC transporter ATP-binding protein</fullName>
    </submittedName>
</protein>
<comment type="similarity">
    <text evidence="2">Belongs to the ABC-2 integral membrane protein family.</text>
</comment>
<dbReference type="InterPro" id="IPR013525">
    <property type="entry name" value="ABC2_TM"/>
</dbReference>
<dbReference type="PANTHER" id="PTHR30294">
    <property type="entry name" value="MEMBRANE COMPONENT OF ABC TRANSPORTER YHHJ-RELATED"/>
    <property type="match status" value="1"/>
</dbReference>
<accession>A0A1J9W2F9</accession>
<feature type="transmembrane region" description="Helical" evidence="8">
    <location>
        <begin position="234"/>
        <end position="256"/>
    </location>
</feature>
<keyword evidence="10" id="KW-0547">Nucleotide-binding</keyword>
<name>A0A1J9W2F9_9BACI</name>
<evidence type="ECO:0000256" key="7">
    <source>
        <dbReference type="ARBA" id="ARBA00023136"/>
    </source>
</evidence>
<evidence type="ECO:0000313" key="11">
    <source>
        <dbReference type="Proteomes" id="UP000182788"/>
    </source>
</evidence>
<feature type="transmembrane region" description="Helical" evidence="8">
    <location>
        <begin position="301"/>
        <end position="320"/>
    </location>
</feature>
<comment type="caution">
    <text evidence="10">The sequence shown here is derived from an EMBL/GenBank/DDBJ whole genome shotgun (WGS) entry which is preliminary data.</text>
</comment>
<keyword evidence="6 8" id="KW-1133">Transmembrane helix</keyword>
<dbReference type="Proteomes" id="UP000182788">
    <property type="component" value="Unassembled WGS sequence"/>
</dbReference>
<evidence type="ECO:0000256" key="2">
    <source>
        <dbReference type="ARBA" id="ARBA00007783"/>
    </source>
</evidence>
<keyword evidence="3" id="KW-0813">Transport</keyword>
<dbReference type="AlphaFoldDB" id="A0A1J9W2F9"/>
<keyword evidence="7 8" id="KW-0472">Membrane</keyword>
<evidence type="ECO:0000313" key="10">
    <source>
        <dbReference type="EMBL" id="OJD81828.1"/>
    </source>
</evidence>
<evidence type="ECO:0000256" key="6">
    <source>
        <dbReference type="ARBA" id="ARBA00022989"/>
    </source>
</evidence>
<feature type="transmembrane region" description="Helical" evidence="8">
    <location>
        <begin position="193"/>
        <end position="213"/>
    </location>
</feature>
<keyword evidence="10" id="KW-0067">ATP-binding</keyword>
<evidence type="ECO:0000256" key="5">
    <source>
        <dbReference type="ARBA" id="ARBA00022692"/>
    </source>
</evidence>
<dbReference type="Gene3D" id="3.40.1710.10">
    <property type="entry name" value="abc type-2 transporter like domain"/>
    <property type="match status" value="1"/>
</dbReference>
<dbReference type="RefSeq" id="WP_071717849.1">
    <property type="nucleotide sequence ID" value="NZ_CBCSHB010000015.1"/>
</dbReference>
<feature type="domain" description="ABC transmembrane type-2" evidence="9">
    <location>
        <begin position="154"/>
        <end position="381"/>
    </location>
</feature>
<feature type="transmembrane region" description="Helical" evidence="8">
    <location>
        <begin position="268"/>
        <end position="289"/>
    </location>
</feature>
<gene>
    <name evidence="10" type="ORF">BAU28_23445</name>
</gene>
<keyword evidence="4" id="KW-1003">Cell membrane</keyword>
<evidence type="ECO:0000256" key="4">
    <source>
        <dbReference type="ARBA" id="ARBA00022475"/>
    </source>
</evidence>
<dbReference type="EMBL" id="MAOI01000025">
    <property type="protein sequence ID" value="OJD81828.1"/>
    <property type="molecule type" value="Genomic_DNA"/>
</dbReference>
<feature type="transmembrane region" description="Helical" evidence="8">
    <location>
        <begin position="356"/>
        <end position="375"/>
    </location>
</feature>
<dbReference type="Pfam" id="PF12698">
    <property type="entry name" value="ABC2_membrane_3"/>
    <property type="match status" value="1"/>
</dbReference>
<feature type="transmembrane region" description="Helical" evidence="8">
    <location>
        <begin position="21"/>
        <end position="41"/>
    </location>
</feature>
<dbReference type="InterPro" id="IPR051449">
    <property type="entry name" value="ABC-2_transporter_component"/>
</dbReference>
<comment type="subcellular location">
    <subcellularLocation>
        <location evidence="1">Cell membrane</location>
        <topology evidence="1">Multi-pass membrane protein</topology>
    </subcellularLocation>
</comment>
<dbReference type="GO" id="GO:0005886">
    <property type="term" value="C:plasma membrane"/>
    <property type="evidence" value="ECO:0007669"/>
    <property type="project" value="UniProtKB-SubCell"/>
</dbReference>
<evidence type="ECO:0000256" key="1">
    <source>
        <dbReference type="ARBA" id="ARBA00004651"/>
    </source>
</evidence>
<evidence type="ECO:0000256" key="8">
    <source>
        <dbReference type="SAM" id="Phobius"/>
    </source>
</evidence>
<dbReference type="GO" id="GO:0140359">
    <property type="term" value="F:ABC-type transporter activity"/>
    <property type="evidence" value="ECO:0007669"/>
    <property type="project" value="InterPro"/>
</dbReference>
<dbReference type="GeneID" id="87590638"/>